<organism evidence="20">
    <name type="scientific">Falcidens acutargatus</name>
    <dbReference type="NCBI Taxonomy" id="2079778"/>
    <lineage>
        <taxon>Eukaryota</taxon>
        <taxon>Metazoa</taxon>
        <taxon>Spiralia</taxon>
        <taxon>Lophotrochozoa</taxon>
        <taxon>Mollusca</taxon>
        <taxon>Aplacophora</taxon>
        <taxon>Caudofoveata</taxon>
        <taxon>Chaetodermatida</taxon>
        <taxon>Chaetodermatidae</taxon>
        <taxon>Falcidens</taxon>
    </lineage>
</organism>
<feature type="transmembrane region" description="Helical" evidence="16">
    <location>
        <begin position="113"/>
        <end position="131"/>
    </location>
</feature>
<dbReference type="EMBL" id="MF568514">
    <property type="protein sequence ID" value="AWH02122.1"/>
    <property type="molecule type" value="Genomic_DNA"/>
</dbReference>
<evidence type="ECO:0000256" key="10">
    <source>
        <dbReference type="ARBA" id="ARBA00022989"/>
    </source>
</evidence>
<evidence type="ECO:0000256" key="7">
    <source>
        <dbReference type="ARBA" id="ARBA00022792"/>
    </source>
</evidence>
<feature type="transmembrane region" description="Helical" evidence="16">
    <location>
        <begin position="541"/>
        <end position="561"/>
    </location>
</feature>
<evidence type="ECO:0000256" key="11">
    <source>
        <dbReference type="ARBA" id="ARBA00023027"/>
    </source>
</evidence>
<proteinExistence type="inferred from homology"/>
<evidence type="ECO:0000259" key="18">
    <source>
        <dbReference type="Pfam" id="PF00662"/>
    </source>
</evidence>
<evidence type="ECO:0000313" key="20">
    <source>
        <dbReference type="EMBL" id="AWH02122.1"/>
    </source>
</evidence>
<evidence type="ECO:0000256" key="16">
    <source>
        <dbReference type="RuleBase" id="RU003404"/>
    </source>
</evidence>
<feature type="domain" description="NADH:quinone oxidoreductase/Mrp antiporter transmembrane" evidence="17">
    <location>
        <begin position="109"/>
        <end position="387"/>
    </location>
</feature>
<keyword evidence="12 16" id="KW-0830">Ubiquinone</keyword>
<feature type="transmembrane region" description="Helical" evidence="16">
    <location>
        <begin position="12"/>
        <end position="38"/>
    </location>
</feature>
<keyword evidence="10 16" id="KW-1133">Transmembrane helix</keyword>
<feature type="transmembrane region" description="Helical" evidence="16">
    <location>
        <begin position="178"/>
        <end position="201"/>
    </location>
</feature>
<evidence type="ECO:0000256" key="8">
    <source>
        <dbReference type="ARBA" id="ARBA00022967"/>
    </source>
</evidence>
<feature type="transmembrane region" description="Helical" evidence="16">
    <location>
        <begin position="336"/>
        <end position="354"/>
    </location>
</feature>
<comment type="catalytic activity">
    <reaction evidence="15 16">
        <text>a ubiquinone + NADH + 5 H(+)(in) = a ubiquinol + NAD(+) + 4 H(+)(out)</text>
        <dbReference type="Rhea" id="RHEA:29091"/>
        <dbReference type="Rhea" id="RHEA-COMP:9565"/>
        <dbReference type="Rhea" id="RHEA-COMP:9566"/>
        <dbReference type="ChEBI" id="CHEBI:15378"/>
        <dbReference type="ChEBI" id="CHEBI:16389"/>
        <dbReference type="ChEBI" id="CHEBI:17976"/>
        <dbReference type="ChEBI" id="CHEBI:57540"/>
        <dbReference type="ChEBI" id="CHEBI:57945"/>
        <dbReference type="EC" id="7.1.1.2"/>
    </reaction>
</comment>
<dbReference type="PRINTS" id="PR01434">
    <property type="entry name" value="NADHDHGNASE5"/>
</dbReference>
<dbReference type="EC" id="7.1.1.2" evidence="2 16"/>
<feature type="transmembrane region" description="Helical" evidence="16">
    <location>
        <begin position="456"/>
        <end position="476"/>
    </location>
</feature>
<feature type="transmembrane region" description="Helical" evidence="16">
    <location>
        <begin position="89"/>
        <end position="107"/>
    </location>
</feature>
<feature type="domain" description="NADH-Ubiquinone oxidoreductase (complex I) chain 5 N-terminal" evidence="18">
    <location>
        <begin position="44"/>
        <end position="90"/>
    </location>
</feature>
<feature type="transmembrane region" description="Helical" evidence="16">
    <location>
        <begin position="416"/>
        <end position="436"/>
    </location>
</feature>
<keyword evidence="6 16" id="KW-0812">Transmembrane</keyword>
<keyword evidence="11 16" id="KW-0520">NAD</keyword>
<name>A0A343X863_9MOLL</name>
<evidence type="ECO:0000259" key="19">
    <source>
        <dbReference type="Pfam" id="PF06455"/>
    </source>
</evidence>
<geneLocation type="mitochondrion" evidence="20"/>
<keyword evidence="13 16" id="KW-0496">Mitochondrion</keyword>
<dbReference type="Pfam" id="PF00361">
    <property type="entry name" value="Proton_antipo_M"/>
    <property type="match status" value="1"/>
</dbReference>
<keyword evidence="4 16" id="KW-0813">Transport</keyword>
<dbReference type="GeneID" id="36947674"/>
<evidence type="ECO:0000256" key="15">
    <source>
        <dbReference type="ARBA" id="ARBA00049551"/>
    </source>
</evidence>
<evidence type="ECO:0000256" key="6">
    <source>
        <dbReference type="ARBA" id="ARBA00022692"/>
    </source>
</evidence>
<dbReference type="CTD" id="4540"/>
<keyword evidence="5" id="KW-0679">Respiratory chain</keyword>
<protein>
    <recommendedName>
        <fullName evidence="3 16">NADH-ubiquinone oxidoreductase chain 5</fullName>
        <ecNumber evidence="2 16">7.1.1.2</ecNumber>
    </recommendedName>
</protein>
<feature type="transmembrane region" description="Helical" evidence="16">
    <location>
        <begin position="245"/>
        <end position="262"/>
    </location>
</feature>
<feature type="transmembrane region" description="Helical" evidence="16">
    <location>
        <begin position="293"/>
        <end position="315"/>
    </location>
</feature>
<dbReference type="PROSITE" id="PS51257">
    <property type="entry name" value="PROKAR_LIPOPROTEIN"/>
    <property type="match status" value="1"/>
</dbReference>
<feature type="transmembrane region" description="Helical" evidence="16">
    <location>
        <begin position="374"/>
        <end position="396"/>
    </location>
</feature>
<dbReference type="Pfam" id="PF06455">
    <property type="entry name" value="NADH5_C"/>
    <property type="match status" value="1"/>
</dbReference>
<dbReference type="RefSeq" id="YP_009489690.1">
    <property type="nucleotide sequence ID" value="NC_037876.1"/>
</dbReference>
<evidence type="ECO:0000256" key="12">
    <source>
        <dbReference type="ARBA" id="ARBA00023075"/>
    </source>
</evidence>
<keyword evidence="8" id="KW-1278">Translocase</keyword>
<dbReference type="GO" id="GO:0003954">
    <property type="term" value="F:NADH dehydrogenase activity"/>
    <property type="evidence" value="ECO:0007669"/>
    <property type="project" value="TreeGrafter"/>
</dbReference>
<dbReference type="GO" id="GO:0042773">
    <property type="term" value="P:ATP synthesis coupled electron transport"/>
    <property type="evidence" value="ECO:0007669"/>
    <property type="project" value="InterPro"/>
</dbReference>
<dbReference type="AlphaFoldDB" id="A0A343X863"/>
<feature type="domain" description="NADH dehydrogenase subunit 5 C-terminal" evidence="19">
    <location>
        <begin position="390"/>
        <end position="561"/>
    </location>
</feature>
<evidence type="ECO:0000256" key="5">
    <source>
        <dbReference type="ARBA" id="ARBA00022660"/>
    </source>
</evidence>
<gene>
    <name evidence="20" type="primary">ND5</name>
</gene>
<dbReference type="InterPro" id="IPR001516">
    <property type="entry name" value="Proton_antipo_N"/>
</dbReference>
<feature type="transmembrane region" description="Helical" evidence="16">
    <location>
        <begin position="58"/>
        <end position="77"/>
    </location>
</feature>
<keyword evidence="7" id="KW-0999">Mitochondrion inner membrane</keyword>
<keyword evidence="14 16" id="KW-0472">Membrane</keyword>
<feature type="transmembrane region" description="Helical" evidence="16">
    <location>
        <begin position="213"/>
        <end position="233"/>
    </location>
</feature>
<evidence type="ECO:0000256" key="3">
    <source>
        <dbReference type="ARBA" id="ARBA00021096"/>
    </source>
</evidence>
<evidence type="ECO:0000256" key="4">
    <source>
        <dbReference type="ARBA" id="ARBA00022448"/>
    </source>
</evidence>
<accession>A0A343X863</accession>
<feature type="transmembrane region" description="Helical" evidence="16">
    <location>
        <begin position="269"/>
        <end position="287"/>
    </location>
</feature>
<keyword evidence="9" id="KW-0249">Electron transport</keyword>
<dbReference type="PANTHER" id="PTHR42829:SF2">
    <property type="entry name" value="NADH-UBIQUINONE OXIDOREDUCTASE CHAIN 5"/>
    <property type="match status" value="1"/>
</dbReference>
<feature type="transmembrane region" description="Helical" evidence="16">
    <location>
        <begin position="152"/>
        <end position="172"/>
    </location>
</feature>
<dbReference type="PANTHER" id="PTHR42829">
    <property type="entry name" value="NADH-UBIQUINONE OXIDOREDUCTASE CHAIN 5"/>
    <property type="match status" value="1"/>
</dbReference>
<evidence type="ECO:0000256" key="14">
    <source>
        <dbReference type="ARBA" id="ARBA00023136"/>
    </source>
</evidence>
<sequence length="563" mass="62897">MKYEASFEKSYVSFFSLFFLLVFLGLMYSSMSGCILVSWEILSLNSSFLEMSLVIDSLSVWFSLAVFYISGCVMLFSESYMSEELHKSRFNYLVLLFILSMMFMIFIPNLLCLLLGWDGLGLVSFILIIYYQTYKSVNAGMLTALTNRLGDVFMLFSISWMMSSGHWSILSYEYNSNVLLGVFILVAGMTKSAQIPFSSWLPAAMSAPTPVSALVHSSTLVTAGVFLLIRFYPFLSNIPLMNECFFFIGGLTMLMAGLSAVFEYDMKKIIALSTLSQLGLMILALGLGTMDIAFFHLLTHALFKALFFVCAGNLIHCYKDNQDIRLMGSSFAHTPFTALCLSASLMGMCGAPFLSGFYSKDLLIEMMMVSNFSLLLLVVMLVGTVLTVVYSVKFLFFLFWSDPLNSSNLQMSDSGLFMMIPIFLLTLGAVSGGSILSWLGIHSSSVVLLSVGMKNSILLLLFTSLILTLFLLFFFLDHTLLSEWVNSMWFLVPISSQYTSAHLLKVSDLFLSVGDSRWGELLGAQGLSKLSMQLSFPILKFQTNFVTVFLVTFGFMMLVLYSY</sequence>
<dbReference type="GO" id="GO:0015990">
    <property type="term" value="P:electron transport coupled proton transport"/>
    <property type="evidence" value="ECO:0007669"/>
    <property type="project" value="TreeGrafter"/>
</dbReference>
<reference evidence="20" key="1">
    <citation type="journal article" date="2018" name="Mol. Phylogenet. Evol.">
        <title>Mitogenomics reveals phylogenetic relationships of caudofoveate aplacophoran molluscs.</title>
        <authorList>
            <person name="Mikkelsen N.T."/>
            <person name="Kocot K.M."/>
            <person name="Halanych K.M."/>
        </authorList>
    </citation>
    <scope>NUCLEOTIDE SEQUENCE</scope>
</reference>
<dbReference type="GO" id="GO:0008137">
    <property type="term" value="F:NADH dehydrogenase (ubiquinone) activity"/>
    <property type="evidence" value="ECO:0007669"/>
    <property type="project" value="UniProtKB-EC"/>
</dbReference>
<evidence type="ECO:0000256" key="2">
    <source>
        <dbReference type="ARBA" id="ARBA00012944"/>
    </source>
</evidence>
<dbReference type="GO" id="GO:0005743">
    <property type="term" value="C:mitochondrial inner membrane"/>
    <property type="evidence" value="ECO:0007669"/>
    <property type="project" value="UniProtKB-SubCell"/>
</dbReference>
<dbReference type="InterPro" id="IPR010934">
    <property type="entry name" value="NADH_DH_su5_C"/>
</dbReference>
<dbReference type="InterPro" id="IPR003945">
    <property type="entry name" value="NU5C-like"/>
</dbReference>
<dbReference type="InterPro" id="IPR001750">
    <property type="entry name" value="ND/Mrp_TM"/>
</dbReference>
<comment type="function">
    <text evidence="16">Core subunit of the mitochondrial membrane respiratory chain NADH dehydrogenase (Complex I) which catalyzes electron transfer from NADH through the respiratory chain, using ubiquinone as an electron acceptor. Essential for the catalytic activity and assembly of complex I.</text>
</comment>
<evidence type="ECO:0000256" key="1">
    <source>
        <dbReference type="ARBA" id="ARBA00004448"/>
    </source>
</evidence>
<evidence type="ECO:0000256" key="9">
    <source>
        <dbReference type="ARBA" id="ARBA00022982"/>
    </source>
</evidence>
<dbReference type="Pfam" id="PF00662">
    <property type="entry name" value="Proton_antipo_N"/>
    <property type="match status" value="1"/>
</dbReference>
<comment type="subcellular location">
    <subcellularLocation>
        <location evidence="1">Mitochondrion inner membrane</location>
        <topology evidence="1">Multi-pass membrane protein</topology>
    </subcellularLocation>
</comment>
<comment type="similarity">
    <text evidence="16">Belongs to the complex I subunit 5 family.</text>
</comment>
<evidence type="ECO:0000259" key="17">
    <source>
        <dbReference type="Pfam" id="PF00361"/>
    </source>
</evidence>
<evidence type="ECO:0000256" key="13">
    <source>
        <dbReference type="ARBA" id="ARBA00023128"/>
    </source>
</evidence>